<accession>A0A2H4SKK2</accession>
<evidence type="ECO:0000256" key="1">
    <source>
        <dbReference type="SAM" id="MobiDB-lite"/>
    </source>
</evidence>
<dbReference type="AlphaFoldDB" id="A0A2H4SKK2"/>
<feature type="region of interest" description="Disordered" evidence="1">
    <location>
        <begin position="28"/>
        <end position="52"/>
    </location>
</feature>
<name>A0A2H4SKK2_CORMI</name>
<proteinExistence type="predicted"/>
<dbReference type="VEuPathDB" id="FungiDB:CCM_00980"/>
<dbReference type="EMBL" id="CP023324">
    <property type="protein sequence ID" value="ATY63632.1"/>
    <property type="molecule type" value="Genomic_DNA"/>
</dbReference>
<reference evidence="2 3" key="1">
    <citation type="journal article" date="2017" name="BMC Genomics">
        <title>Chromosome level assembly and secondary metabolite potential of the parasitic fungus Cordyceps militaris.</title>
        <authorList>
            <person name="Kramer G.J."/>
            <person name="Nodwell J.R."/>
        </authorList>
    </citation>
    <scope>NUCLEOTIDE SEQUENCE [LARGE SCALE GENOMIC DNA]</scope>
    <source>
        <strain evidence="2 3">ATCC 34164</strain>
    </source>
</reference>
<feature type="region of interest" description="Disordered" evidence="1">
    <location>
        <begin position="77"/>
        <end position="98"/>
    </location>
</feature>
<sequence>MGGAHWKRSPVAAPDKKKLLFNSVIDRPLQNGLASPGPRATNTSHPICRGTQQRGPLDAATCLILFASQGDKLLGKERSSRNAHLQITASRITGPATA</sequence>
<protein>
    <submittedName>
        <fullName evidence="2">Uncharacterized protein</fullName>
    </submittedName>
</protein>
<feature type="compositionally biased region" description="Polar residues" evidence="1">
    <location>
        <begin position="82"/>
        <end position="91"/>
    </location>
</feature>
<feature type="compositionally biased region" description="Polar residues" evidence="1">
    <location>
        <begin position="40"/>
        <end position="52"/>
    </location>
</feature>
<organism evidence="2 3">
    <name type="scientific">Cordyceps militaris</name>
    <name type="common">Caterpillar fungus</name>
    <name type="synonym">Clavaria militaris</name>
    <dbReference type="NCBI Taxonomy" id="73501"/>
    <lineage>
        <taxon>Eukaryota</taxon>
        <taxon>Fungi</taxon>
        <taxon>Dikarya</taxon>
        <taxon>Ascomycota</taxon>
        <taxon>Pezizomycotina</taxon>
        <taxon>Sordariomycetes</taxon>
        <taxon>Hypocreomycetidae</taxon>
        <taxon>Hypocreales</taxon>
        <taxon>Cordycipitaceae</taxon>
        <taxon>Cordyceps</taxon>
    </lineage>
</organism>
<evidence type="ECO:0000313" key="2">
    <source>
        <dbReference type="EMBL" id="ATY63632.1"/>
    </source>
</evidence>
<dbReference type="VEuPathDB" id="FungiDB:A9K55_008496"/>
<evidence type="ECO:0000313" key="3">
    <source>
        <dbReference type="Proteomes" id="UP000323067"/>
    </source>
</evidence>
<dbReference type="Proteomes" id="UP000323067">
    <property type="component" value="Chromosome vii"/>
</dbReference>
<gene>
    <name evidence="2" type="ORF">A9K55_008496</name>
</gene>